<organism evidence="5 6">
    <name type="scientific">Candidatus Campylobacter infans</name>
    <dbReference type="NCBI Taxonomy" id="2561898"/>
    <lineage>
        <taxon>Bacteria</taxon>
        <taxon>Pseudomonadati</taxon>
        <taxon>Campylobacterota</taxon>
        <taxon>Epsilonproteobacteria</taxon>
        <taxon>Campylobacterales</taxon>
        <taxon>Campylobacteraceae</taxon>
        <taxon>Campylobacter</taxon>
    </lineage>
</organism>
<dbReference type="GO" id="GO:0022857">
    <property type="term" value="F:transmembrane transporter activity"/>
    <property type="evidence" value="ECO:0007669"/>
    <property type="project" value="InterPro"/>
</dbReference>
<feature type="transmembrane region" description="Helical" evidence="4">
    <location>
        <begin position="21"/>
        <end position="38"/>
    </location>
</feature>
<dbReference type="Proteomes" id="UP000509414">
    <property type="component" value="Chromosome"/>
</dbReference>
<feature type="transmembrane region" description="Helical" evidence="4">
    <location>
        <begin position="238"/>
        <end position="257"/>
    </location>
</feature>
<dbReference type="AlphaFoldDB" id="A0A7H9CEI9"/>
<feature type="transmembrane region" description="Helical" evidence="4">
    <location>
        <begin position="277"/>
        <end position="296"/>
    </location>
</feature>
<proteinExistence type="predicted"/>
<dbReference type="Pfam" id="PF07690">
    <property type="entry name" value="MFS_1"/>
    <property type="match status" value="1"/>
</dbReference>
<accession>A0A7H9CEI9</accession>
<evidence type="ECO:0000256" key="4">
    <source>
        <dbReference type="SAM" id="Phobius"/>
    </source>
</evidence>
<evidence type="ECO:0000313" key="6">
    <source>
        <dbReference type="Proteomes" id="UP000509414"/>
    </source>
</evidence>
<feature type="transmembrane region" description="Helical" evidence="4">
    <location>
        <begin position="119"/>
        <end position="140"/>
    </location>
</feature>
<feature type="transmembrane region" description="Helical" evidence="4">
    <location>
        <begin position="308"/>
        <end position="331"/>
    </location>
</feature>
<dbReference type="PANTHER" id="PTHR43596:SF1">
    <property type="entry name" value="ADP,ATP CARRIER PROTEIN"/>
    <property type="match status" value="1"/>
</dbReference>
<name>A0A7H9CEI9_9BACT</name>
<keyword evidence="1 4" id="KW-0812">Transmembrane</keyword>
<feature type="transmembrane region" description="Helical" evidence="4">
    <location>
        <begin position="88"/>
        <end position="107"/>
    </location>
</feature>
<protein>
    <submittedName>
        <fullName evidence="5">Major facilitator superfamily transporter</fullName>
    </submittedName>
</protein>
<dbReference type="PANTHER" id="PTHR43596">
    <property type="entry name" value="ADP,ATP CARRIER PROTEIN"/>
    <property type="match status" value="1"/>
</dbReference>
<keyword evidence="3 4" id="KW-0472">Membrane</keyword>
<dbReference type="SUPFAM" id="SSF103473">
    <property type="entry name" value="MFS general substrate transporter"/>
    <property type="match status" value="1"/>
</dbReference>
<reference evidence="5 6" key="1">
    <citation type="submission" date="2020-02" db="EMBL/GenBank/DDBJ databases">
        <title>Complete genome sequence of the novel Campylobacter species Candidatus Campylobacter infans.</title>
        <authorList>
            <person name="Duim B."/>
            <person name="Zomer A."/>
            <person name="van der Graaf L."/>
            <person name="Wagenaar J."/>
        </authorList>
    </citation>
    <scope>NUCLEOTIDE SEQUENCE [LARGE SCALE GENOMIC DNA]</scope>
    <source>
        <strain evidence="5 6">19S00001</strain>
    </source>
</reference>
<feature type="transmembrane region" description="Helical" evidence="4">
    <location>
        <begin position="58"/>
        <end position="76"/>
    </location>
</feature>
<gene>
    <name evidence="5" type="ORF">CINF_0064</name>
</gene>
<evidence type="ECO:0000256" key="3">
    <source>
        <dbReference type="ARBA" id="ARBA00023136"/>
    </source>
</evidence>
<dbReference type="RefSeq" id="WP_179975321.1">
    <property type="nucleotide sequence ID" value="NZ_CP049075.1"/>
</dbReference>
<evidence type="ECO:0000313" key="5">
    <source>
        <dbReference type="EMBL" id="QLI04617.1"/>
    </source>
</evidence>
<keyword evidence="2 4" id="KW-1133">Transmembrane helix</keyword>
<dbReference type="InterPro" id="IPR011701">
    <property type="entry name" value="MFS"/>
</dbReference>
<dbReference type="InterPro" id="IPR036259">
    <property type="entry name" value="MFS_trans_sf"/>
</dbReference>
<dbReference type="EMBL" id="CP049075">
    <property type="protein sequence ID" value="QLI04617.1"/>
    <property type="molecule type" value="Genomic_DNA"/>
</dbReference>
<feature type="transmembrane region" description="Helical" evidence="4">
    <location>
        <begin position="152"/>
        <end position="171"/>
    </location>
</feature>
<feature type="transmembrane region" description="Helical" evidence="4">
    <location>
        <begin position="390"/>
        <end position="417"/>
    </location>
</feature>
<evidence type="ECO:0000256" key="1">
    <source>
        <dbReference type="ARBA" id="ARBA00022692"/>
    </source>
</evidence>
<dbReference type="Gene3D" id="1.20.1250.20">
    <property type="entry name" value="MFS general substrate transporter like domains"/>
    <property type="match status" value="1"/>
</dbReference>
<feature type="transmembrane region" description="Helical" evidence="4">
    <location>
        <begin position="177"/>
        <end position="197"/>
    </location>
</feature>
<sequence>MRQMHLFFGKLLSLKQGEFRLLALSFGFIFVLFSSYALLRPMRDALGLEGGKDELKWLFLATFASCIIASLVLMWLSTRIRRRFYTDFVFVFFALNLIGFFVAMNAFETKSVEFVWLARAFYVWVSIFNLFAFSSAWSLIADIFSKEASQRLFGIIAAGASLGSIAGASSVKIFANLIGASNLVFASVVLLLLGVVLKNLMIKELGKLENSVNLARFDKTIGAKNPFIGFTLIAKSPYLLALCAFVLLLTSVSTFLYMEQARIVREAFATREARMAAFANIDLVVQISALIIQIFLTAKIAQFFKLTALLGVLGFVICAGFVVLIFTHPAFLPLAVVMSVRRVGEYALVKPGREMLFVPLSSDEKYKVKSFIDTVIYRGGDALWAQFESLLASVSITLVLGVGAFVSFVWGLLGVFLGKKYEKIT</sequence>
<keyword evidence="6" id="KW-1185">Reference proteome</keyword>
<evidence type="ECO:0000256" key="2">
    <source>
        <dbReference type="ARBA" id="ARBA00022989"/>
    </source>
</evidence>
<dbReference type="KEGG" id="cinf:CINF_0064"/>